<name>A0A9W8CTL7_9FUNG</name>
<feature type="region of interest" description="Disordered" evidence="5">
    <location>
        <begin position="1"/>
        <end position="25"/>
    </location>
</feature>
<dbReference type="Pfam" id="PF09766">
    <property type="entry name" value="FmiP_Thoc5"/>
    <property type="match status" value="1"/>
</dbReference>
<gene>
    <name evidence="6" type="primary">THOC5</name>
    <name evidence="6" type="ORF">LPJ53_002312</name>
</gene>
<keyword evidence="7" id="KW-1185">Reference proteome</keyword>
<dbReference type="PANTHER" id="PTHR13375">
    <property type="entry name" value="FMS INTERACTING PROTEIN"/>
    <property type="match status" value="1"/>
</dbReference>
<evidence type="ECO:0000313" key="6">
    <source>
        <dbReference type="EMBL" id="KAJ1723313.1"/>
    </source>
</evidence>
<dbReference type="AlphaFoldDB" id="A0A9W8CTL7"/>
<keyword evidence="3" id="KW-0539">Nucleus</keyword>
<feature type="coiled-coil region" evidence="4">
    <location>
        <begin position="94"/>
        <end position="128"/>
    </location>
</feature>
<dbReference type="GO" id="GO:0006406">
    <property type="term" value="P:mRNA export from nucleus"/>
    <property type="evidence" value="ECO:0007669"/>
    <property type="project" value="TreeGrafter"/>
</dbReference>
<evidence type="ECO:0000256" key="3">
    <source>
        <dbReference type="ARBA" id="ARBA00023242"/>
    </source>
</evidence>
<comment type="similarity">
    <text evidence="2">Belongs to the THOC5 family.</text>
</comment>
<feature type="compositionally biased region" description="Basic and acidic residues" evidence="5">
    <location>
        <begin position="257"/>
        <end position="268"/>
    </location>
</feature>
<evidence type="ECO:0000256" key="4">
    <source>
        <dbReference type="SAM" id="Coils"/>
    </source>
</evidence>
<dbReference type="GO" id="GO:0000445">
    <property type="term" value="C:THO complex part of transcription export complex"/>
    <property type="evidence" value="ECO:0007669"/>
    <property type="project" value="TreeGrafter"/>
</dbReference>
<comment type="caution">
    <text evidence="6">The sequence shown here is derived from an EMBL/GenBank/DDBJ whole genome shotgun (WGS) entry which is preliminary data.</text>
</comment>
<dbReference type="Proteomes" id="UP001149813">
    <property type="component" value="Unassembled WGS sequence"/>
</dbReference>
<feature type="compositionally biased region" description="Low complexity" evidence="5">
    <location>
        <begin position="14"/>
        <end position="25"/>
    </location>
</feature>
<reference evidence="6" key="1">
    <citation type="submission" date="2022-07" db="EMBL/GenBank/DDBJ databases">
        <title>Phylogenomic reconstructions and comparative analyses of Kickxellomycotina fungi.</title>
        <authorList>
            <person name="Reynolds N.K."/>
            <person name="Stajich J.E."/>
            <person name="Barry K."/>
            <person name="Grigoriev I.V."/>
            <person name="Crous P."/>
            <person name="Smith M.E."/>
        </authorList>
    </citation>
    <scope>NUCLEOTIDE SEQUENCE</scope>
    <source>
        <strain evidence="6">NBRC 32514</strain>
    </source>
</reference>
<evidence type="ECO:0000256" key="5">
    <source>
        <dbReference type="SAM" id="MobiDB-lite"/>
    </source>
</evidence>
<evidence type="ECO:0000313" key="7">
    <source>
        <dbReference type="Proteomes" id="UP001149813"/>
    </source>
</evidence>
<evidence type="ECO:0000256" key="1">
    <source>
        <dbReference type="ARBA" id="ARBA00004123"/>
    </source>
</evidence>
<organism evidence="6 7">
    <name type="scientific">Coemansia erecta</name>
    <dbReference type="NCBI Taxonomy" id="147472"/>
    <lineage>
        <taxon>Eukaryota</taxon>
        <taxon>Fungi</taxon>
        <taxon>Fungi incertae sedis</taxon>
        <taxon>Zoopagomycota</taxon>
        <taxon>Kickxellomycotina</taxon>
        <taxon>Kickxellomycetes</taxon>
        <taxon>Kickxellales</taxon>
        <taxon>Kickxellaceae</taxon>
        <taxon>Coemansia</taxon>
    </lineage>
</organism>
<evidence type="ECO:0000256" key="2">
    <source>
        <dbReference type="ARBA" id="ARBA00008044"/>
    </source>
</evidence>
<keyword evidence="4" id="KW-0175">Coiled coil</keyword>
<dbReference type="PANTHER" id="PTHR13375:SF3">
    <property type="entry name" value="THO COMPLEX SUBUNIT 5 HOMOLOG"/>
    <property type="match status" value="1"/>
</dbReference>
<sequence>MEIDTAPPSPSSTPPQVESVSTVTPMDATASQIRALCDEIESVAGRLSTAGDARPNNNSETQEQLVRNAASIFVRLRMLNRKLHEDKAALTLSVNDMKQQTDDLALALENKRREISYLQKEIESTEKLETIYQHIEIVPLEEFQASAPEEYKQDTDSPHDVMLNRLRFEIDQRDMLMEERAQAKAKRDELRQAKRRRIDKLEKIDSQLQKYIKLMVPLTRSIGAIDNKPYEQDGNDAADKDTEADQDNDDDGDGDGDGDRNDETRDNGDGIGSSARRGRKNGGPKMFAEDTDGPSTENKRVREIRREGSSRVNTPRRT</sequence>
<feature type="region of interest" description="Disordered" evidence="5">
    <location>
        <begin position="225"/>
        <end position="318"/>
    </location>
</feature>
<comment type="subcellular location">
    <subcellularLocation>
        <location evidence="1">Nucleus</location>
    </subcellularLocation>
</comment>
<dbReference type="EMBL" id="JANBOJ010000071">
    <property type="protein sequence ID" value="KAJ1723313.1"/>
    <property type="molecule type" value="Genomic_DNA"/>
</dbReference>
<dbReference type="InterPro" id="IPR019163">
    <property type="entry name" value="THO_Thoc5"/>
</dbReference>
<feature type="compositionally biased region" description="Acidic residues" evidence="5">
    <location>
        <begin position="244"/>
        <end position="256"/>
    </location>
</feature>
<protein>
    <submittedName>
        <fullName evidence="6">THO complex subunit 5</fullName>
    </submittedName>
</protein>
<accession>A0A9W8CTL7</accession>
<proteinExistence type="inferred from homology"/>
<dbReference type="GO" id="GO:0003729">
    <property type="term" value="F:mRNA binding"/>
    <property type="evidence" value="ECO:0007669"/>
    <property type="project" value="TreeGrafter"/>
</dbReference>
<dbReference type="OrthoDB" id="20582at2759"/>
<feature type="compositionally biased region" description="Basic and acidic residues" evidence="5">
    <location>
        <begin position="297"/>
        <end position="309"/>
    </location>
</feature>